<dbReference type="EMBL" id="JAGTJS010000019">
    <property type="protein sequence ID" value="KAH7242862.1"/>
    <property type="molecule type" value="Genomic_DNA"/>
</dbReference>
<dbReference type="InterPro" id="IPR009799">
    <property type="entry name" value="EthD_dom"/>
</dbReference>
<reference evidence="2" key="1">
    <citation type="journal article" date="2021" name="Nat. Commun.">
        <title>Genetic determinants of endophytism in the Arabidopsis root mycobiome.</title>
        <authorList>
            <person name="Mesny F."/>
            <person name="Miyauchi S."/>
            <person name="Thiergart T."/>
            <person name="Pickel B."/>
            <person name="Atanasova L."/>
            <person name="Karlsson M."/>
            <person name="Huettel B."/>
            <person name="Barry K.W."/>
            <person name="Haridas S."/>
            <person name="Chen C."/>
            <person name="Bauer D."/>
            <person name="Andreopoulos W."/>
            <person name="Pangilinan J."/>
            <person name="LaButti K."/>
            <person name="Riley R."/>
            <person name="Lipzen A."/>
            <person name="Clum A."/>
            <person name="Drula E."/>
            <person name="Henrissat B."/>
            <person name="Kohler A."/>
            <person name="Grigoriev I.V."/>
            <person name="Martin F.M."/>
            <person name="Hacquard S."/>
        </authorList>
    </citation>
    <scope>NUCLEOTIDE SEQUENCE</scope>
    <source>
        <strain evidence="2">FSSC 5 MPI-SDFR-AT-0091</strain>
    </source>
</reference>
<comment type="similarity">
    <text evidence="1">Belongs to the tpcK family.</text>
</comment>
<evidence type="ECO:0000313" key="2">
    <source>
        <dbReference type="EMBL" id="KAH7242862.1"/>
    </source>
</evidence>
<dbReference type="InterPro" id="IPR011008">
    <property type="entry name" value="Dimeric_a/b-barrel"/>
</dbReference>
<dbReference type="SUPFAM" id="SSF54909">
    <property type="entry name" value="Dimeric alpha+beta barrel"/>
    <property type="match status" value="1"/>
</dbReference>
<organism evidence="2 3">
    <name type="scientific">Fusarium solani</name>
    <name type="common">Filamentous fungus</name>
    <dbReference type="NCBI Taxonomy" id="169388"/>
    <lineage>
        <taxon>Eukaryota</taxon>
        <taxon>Fungi</taxon>
        <taxon>Dikarya</taxon>
        <taxon>Ascomycota</taxon>
        <taxon>Pezizomycotina</taxon>
        <taxon>Sordariomycetes</taxon>
        <taxon>Hypocreomycetidae</taxon>
        <taxon>Hypocreales</taxon>
        <taxon>Nectriaceae</taxon>
        <taxon>Fusarium</taxon>
        <taxon>Fusarium solani species complex</taxon>
    </lineage>
</organism>
<proteinExistence type="inferred from homology"/>
<accession>A0A9P9JYZ2</accession>
<dbReference type="Gene3D" id="3.30.70.100">
    <property type="match status" value="1"/>
</dbReference>
<dbReference type="PANTHER" id="PTHR40260:SF2">
    <property type="entry name" value="BLR8190 PROTEIN"/>
    <property type="match status" value="1"/>
</dbReference>
<protein>
    <recommendedName>
        <fullName evidence="4">EthD domain-containing protein</fullName>
    </recommendedName>
</protein>
<dbReference type="NCBIfam" id="TIGR02118">
    <property type="entry name" value="EthD family reductase"/>
    <property type="match status" value="1"/>
</dbReference>
<comment type="caution">
    <text evidence="2">The sequence shown here is derived from an EMBL/GenBank/DDBJ whole genome shotgun (WGS) entry which is preliminary data.</text>
</comment>
<evidence type="ECO:0008006" key="4">
    <source>
        <dbReference type="Google" id="ProtNLM"/>
    </source>
</evidence>
<dbReference type="GO" id="GO:0016491">
    <property type="term" value="F:oxidoreductase activity"/>
    <property type="evidence" value="ECO:0007669"/>
    <property type="project" value="InterPro"/>
</dbReference>
<sequence>MATVILQYPVGHDFDIDYYVKTHLPIADKVWGPEGLKSWEVIKLGGEGPYQVYTVLKWESAAAFQKAAASEGAKVVQDDVKNFTTAAPVLVFGEAVAAS</sequence>
<evidence type="ECO:0000313" key="3">
    <source>
        <dbReference type="Proteomes" id="UP000736672"/>
    </source>
</evidence>
<dbReference type="AlphaFoldDB" id="A0A9P9JYZ2"/>
<gene>
    <name evidence="2" type="ORF">B0J15DRAFT_565722</name>
</gene>
<keyword evidence="3" id="KW-1185">Reference proteome</keyword>
<dbReference type="Proteomes" id="UP000736672">
    <property type="component" value="Unassembled WGS sequence"/>
</dbReference>
<dbReference type="PANTHER" id="PTHR40260">
    <property type="entry name" value="BLR8190 PROTEIN"/>
    <property type="match status" value="1"/>
</dbReference>
<name>A0A9P9JYZ2_FUSSL</name>
<evidence type="ECO:0000256" key="1">
    <source>
        <dbReference type="ARBA" id="ARBA00005986"/>
    </source>
</evidence>
<dbReference type="OrthoDB" id="4892971at2759"/>